<name>A0A485LIS2_9STRA</name>
<evidence type="ECO:0000313" key="5">
    <source>
        <dbReference type="Proteomes" id="UP000332933"/>
    </source>
</evidence>
<reference evidence="4 5" key="1">
    <citation type="submission" date="2019-03" db="EMBL/GenBank/DDBJ databases">
        <authorList>
            <person name="Gaulin E."/>
            <person name="Dumas B."/>
        </authorList>
    </citation>
    <scope>NUCLEOTIDE SEQUENCE [LARGE SCALE GENOMIC DNA]</scope>
    <source>
        <strain evidence="4">CBS 568.67</strain>
    </source>
</reference>
<evidence type="ECO:0000256" key="1">
    <source>
        <dbReference type="SAM" id="Coils"/>
    </source>
</evidence>
<proteinExistence type="predicted"/>
<evidence type="ECO:0000313" key="4">
    <source>
        <dbReference type="EMBL" id="VFT98100.1"/>
    </source>
</evidence>
<accession>A0A485LIS2</accession>
<keyword evidence="1" id="KW-0175">Coiled coil</keyword>
<evidence type="ECO:0000256" key="2">
    <source>
        <dbReference type="SAM" id="MobiDB-lite"/>
    </source>
</evidence>
<keyword evidence="5" id="KW-1185">Reference proteome</keyword>
<dbReference type="EMBL" id="CAADRA010007001">
    <property type="protein sequence ID" value="VFT98100.1"/>
    <property type="molecule type" value="Genomic_DNA"/>
</dbReference>
<reference evidence="3" key="2">
    <citation type="submission" date="2019-06" db="EMBL/GenBank/DDBJ databases">
        <title>Genomics analysis of Aphanomyces spp. identifies a new class of oomycete effector associated with host adaptation.</title>
        <authorList>
            <person name="Gaulin E."/>
        </authorList>
    </citation>
    <scope>NUCLEOTIDE SEQUENCE</scope>
    <source>
        <strain evidence="3">CBS 578.67</strain>
    </source>
</reference>
<feature type="region of interest" description="Disordered" evidence="2">
    <location>
        <begin position="257"/>
        <end position="277"/>
    </location>
</feature>
<dbReference type="OrthoDB" id="79469at2759"/>
<dbReference type="Proteomes" id="UP000332933">
    <property type="component" value="Unassembled WGS sequence"/>
</dbReference>
<feature type="region of interest" description="Disordered" evidence="2">
    <location>
        <begin position="130"/>
        <end position="180"/>
    </location>
</feature>
<organism evidence="4 5">
    <name type="scientific">Aphanomyces stellatus</name>
    <dbReference type="NCBI Taxonomy" id="120398"/>
    <lineage>
        <taxon>Eukaryota</taxon>
        <taxon>Sar</taxon>
        <taxon>Stramenopiles</taxon>
        <taxon>Oomycota</taxon>
        <taxon>Saprolegniomycetes</taxon>
        <taxon>Saprolegniales</taxon>
        <taxon>Verrucalvaceae</taxon>
        <taxon>Aphanomyces</taxon>
    </lineage>
</organism>
<sequence length="304" mass="34014">MPAPVGAAVQSVARGPVMMTRGAECMSTLQDLRSSLNGFKHDLTMSLDMWATDFELLGKVMLKMLDRQNASWERAIKGSVREDRERKQLKSQVERLTCVREKEHSELEALRDTVAKQNKQIRELREKLGKYEPLPVEEHSSGAEETPRKKQSLEYHADAEDSTPPQNTIKRARRLSVGSTLTKPTEAYAAKRKHIQPVQSILKRPKLDPLVEITDENSTKQVSFHADFASPPFRTKSINDQTATRYPLRERIASAPPSKPAMRVKRTSLGTSGAPVTVSSTAARVLTTPVTAVPPSGHSRKRWN</sequence>
<evidence type="ECO:0000313" key="3">
    <source>
        <dbReference type="EMBL" id="KAF0686766.1"/>
    </source>
</evidence>
<feature type="compositionally biased region" description="Basic and acidic residues" evidence="2">
    <location>
        <begin position="130"/>
        <end position="159"/>
    </location>
</feature>
<protein>
    <submittedName>
        <fullName evidence="4">Aste57867_21429 protein</fullName>
    </submittedName>
</protein>
<feature type="coiled-coil region" evidence="1">
    <location>
        <begin position="100"/>
        <end position="127"/>
    </location>
</feature>
<gene>
    <name evidence="4" type="primary">Aste57867_21429</name>
    <name evidence="3" type="ORF">As57867_021360</name>
    <name evidence="4" type="ORF">ASTE57867_21429</name>
</gene>
<dbReference type="EMBL" id="VJMH01006975">
    <property type="protein sequence ID" value="KAF0686766.1"/>
    <property type="molecule type" value="Genomic_DNA"/>
</dbReference>
<dbReference type="AlphaFoldDB" id="A0A485LIS2"/>